<organism evidence="1 2">
    <name type="scientific">Lindgomyces ingoldianus</name>
    <dbReference type="NCBI Taxonomy" id="673940"/>
    <lineage>
        <taxon>Eukaryota</taxon>
        <taxon>Fungi</taxon>
        <taxon>Dikarya</taxon>
        <taxon>Ascomycota</taxon>
        <taxon>Pezizomycotina</taxon>
        <taxon>Dothideomycetes</taxon>
        <taxon>Pleosporomycetidae</taxon>
        <taxon>Pleosporales</taxon>
        <taxon>Lindgomycetaceae</taxon>
        <taxon>Lindgomyces</taxon>
    </lineage>
</organism>
<protein>
    <submittedName>
        <fullName evidence="1">Acyl-CoA N-acyltransferase</fullName>
    </submittedName>
</protein>
<evidence type="ECO:0000313" key="2">
    <source>
        <dbReference type="Proteomes" id="UP000799755"/>
    </source>
</evidence>
<gene>
    <name evidence="1" type="ORF">BDR25DRAFT_288560</name>
</gene>
<name>A0ACB6QSV5_9PLEO</name>
<comment type="caution">
    <text evidence="1">The sequence shown here is derived from an EMBL/GenBank/DDBJ whole genome shotgun (WGS) entry which is preliminary data.</text>
</comment>
<evidence type="ECO:0000313" key="1">
    <source>
        <dbReference type="EMBL" id="KAF2469643.1"/>
    </source>
</evidence>
<proteinExistence type="predicted"/>
<reference evidence="1" key="1">
    <citation type="journal article" date="2020" name="Stud. Mycol.">
        <title>101 Dothideomycetes genomes: a test case for predicting lifestyles and emergence of pathogens.</title>
        <authorList>
            <person name="Haridas S."/>
            <person name="Albert R."/>
            <person name="Binder M."/>
            <person name="Bloem J."/>
            <person name="Labutti K."/>
            <person name="Salamov A."/>
            <person name="Andreopoulos B."/>
            <person name="Baker S."/>
            <person name="Barry K."/>
            <person name="Bills G."/>
            <person name="Bluhm B."/>
            <person name="Cannon C."/>
            <person name="Castanera R."/>
            <person name="Culley D."/>
            <person name="Daum C."/>
            <person name="Ezra D."/>
            <person name="Gonzalez J."/>
            <person name="Henrissat B."/>
            <person name="Kuo A."/>
            <person name="Liang C."/>
            <person name="Lipzen A."/>
            <person name="Lutzoni F."/>
            <person name="Magnuson J."/>
            <person name="Mondo S."/>
            <person name="Nolan M."/>
            <person name="Ohm R."/>
            <person name="Pangilinan J."/>
            <person name="Park H.-J."/>
            <person name="Ramirez L."/>
            <person name="Alfaro M."/>
            <person name="Sun H."/>
            <person name="Tritt A."/>
            <person name="Yoshinaga Y."/>
            <person name="Zwiers L.-H."/>
            <person name="Turgeon B."/>
            <person name="Goodwin S."/>
            <person name="Spatafora J."/>
            <person name="Crous P."/>
            <person name="Grigoriev I."/>
        </authorList>
    </citation>
    <scope>NUCLEOTIDE SEQUENCE</scope>
    <source>
        <strain evidence="1">ATCC 200398</strain>
    </source>
</reference>
<keyword evidence="2" id="KW-1185">Reference proteome</keyword>
<sequence length="262" mass="29260">MPRDLESEKATLEGMPPLSKESEAGPPDPTPLYFLPTEVMDPKFKKMKDLHPYSLLLNQEDLDECDWLEHVAFDPHEAASREKLDYRLHVCGELCTGIFTSSYATAPPPLGPLLRSRTFPGIDSSDSDRKKVLLGHIIATKHAAPLVTDASMDFPKDWRQKYQMTPSAGHNEDGQTICLHSLAIHPDFQGRGLGKVLLKGFTQRMRDSGVAKRVALICHERFVAFYEACGYRKVGPSDCTYAGGGWFDMAIDFEGLKDDPDF</sequence>
<dbReference type="Proteomes" id="UP000799755">
    <property type="component" value="Unassembled WGS sequence"/>
</dbReference>
<dbReference type="EMBL" id="MU003511">
    <property type="protein sequence ID" value="KAF2469643.1"/>
    <property type="molecule type" value="Genomic_DNA"/>
</dbReference>
<accession>A0ACB6QSV5</accession>